<accession>A0A1I1IZC9</accession>
<evidence type="ECO:0000313" key="2">
    <source>
        <dbReference type="Proteomes" id="UP000198598"/>
    </source>
</evidence>
<dbReference type="EMBL" id="FOLQ01000001">
    <property type="protein sequence ID" value="SFC39738.1"/>
    <property type="molecule type" value="Genomic_DNA"/>
</dbReference>
<name>A0A1I1IZC9_9BACT</name>
<gene>
    <name evidence="1" type="ORF">SAMN05216167_1011017</name>
</gene>
<dbReference type="Proteomes" id="UP000198598">
    <property type="component" value="Unassembled WGS sequence"/>
</dbReference>
<dbReference type="RefSeq" id="WP_093823471.1">
    <property type="nucleotide sequence ID" value="NZ_FOLQ01000001.1"/>
</dbReference>
<keyword evidence="2" id="KW-1185">Reference proteome</keyword>
<reference evidence="1 2" key="1">
    <citation type="submission" date="2016-10" db="EMBL/GenBank/DDBJ databases">
        <authorList>
            <person name="de Groot N.N."/>
        </authorList>
    </citation>
    <scope>NUCLEOTIDE SEQUENCE [LARGE SCALE GENOMIC DNA]</scope>
    <source>
        <strain evidence="1 2">DSM 26130</strain>
    </source>
</reference>
<evidence type="ECO:0000313" key="1">
    <source>
        <dbReference type="EMBL" id="SFC39738.1"/>
    </source>
</evidence>
<protein>
    <submittedName>
        <fullName evidence="1">Uncharacterized protein</fullName>
    </submittedName>
</protein>
<sequence length="65" mass="7476">MSVQDIEKAAKELPVDELDGLVTRLFDFFNDRWDKQIESDAKAGRLDNLLSEAREEIRKGNTKPL</sequence>
<dbReference type="STRING" id="662367.SAMN05216167_1011017"/>
<organism evidence="1 2">
    <name type="scientific">Spirosoma endophyticum</name>
    <dbReference type="NCBI Taxonomy" id="662367"/>
    <lineage>
        <taxon>Bacteria</taxon>
        <taxon>Pseudomonadati</taxon>
        <taxon>Bacteroidota</taxon>
        <taxon>Cytophagia</taxon>
        <taxon>Cytophagales</taxon>
        <taxon>Cytophagaceae</taxon>
        <taxon>Spirosoma</taxon>
    </lineage>
</organism>
<proteinExistence type="predicted"/>
<dbReference type="AlphaFoldDB" id="A0A1I1IZC9"/>
<dbReference type="OrthoDB" id="9800707at2"/>